<keyword evidence="3" id="KW-1185">Reference proteome</keyword>
<keyword evidence="2" id="KW-0238">DNA-binding</keyword>
<dbReference type="GO" id="GO:0003677">
    <property type="term" value="F:DNA binding"/>
    <property type="evidence" value="ECO:0007669"/>
    <property type="project" value="UniProtKB-KW"/>
</dbReference>
<sequence>MGIDLFPGIDKPTSRDRLGMELADEQLGMIFGLRRVRVERGLSITEVAEAMGVDPAQVSRFESGSTNPTMTTIRRYAKAVGAVFRVETRSWQDEQTLMVQRSVEAWHSADDTQPADACDATEFQVLTSIGGR</sequence>
<feature type="domain" description="HTH cro/C1-type" evidence="1">
    <location>
        <begin position="33"/>
        <end position="89"/>
    </location>
</feature>
<gene>
    <name evidence="2" type="ORF">MPP7335_03299</name>
</gene>
<dbReference type="STRING" id="39692.BST38_25480"/>
<dbReference type="InterPro" id="IPR001387">
    <property type="entry name" value="Cro/C1-type_HTH"/>
</dbReference>
<accession>A0A375YK62</accession>
<dbReference type="AlphaFoldDB" id="A0A375YK62"/>
<dbReference type="SUPFAM" id="SSF47413">
    <property type="entry name" value="lambda repressor-like DNA-binding domains"/>
    <property type="match status" value="1"/>
</dbReference>
<dbReference type="PROSITE" id="PS50943">
    <property type="entry name" value="HTH_CROC1"/>
    <property type="match status" value="1"/>
</dbReference>
<name>A0A375YK62_MYCPF</name>
<dbReference type="SMART" id="SM00530">
    <property type="entry name" value="HTH_XRE"/>
    <property type="match status" value="1"/>
</dbReference>
<evidence type="ECO:0000313" key="2">
    <source>
        <dbReference type="EMBL" id="SRX81547.1"/>
    </source>
</evidence>
<dbReference type="CDD" id="cd00093">
    <property type="entry name" value="HTH_XRE"/>
    <property type="match status" value="1"/>
</dbReference>
<dbReference type="Gene3D" id="1.10.260.40">
    <property type="entry name" value="lambda repressor-like DNA-binding domains"/>
    <property type="match status" value="1"/>
</dbReference>
<proteinExistence type="predicted"/>
<dbReference type="Proteomes" id="UP000252008">
    <property type="component" value="Unassembled WGS sequence"/>
</dbReference>
<dbReference type="EMBL" id="UEGS01000001">
    <property type="protein sequence ID" value="SRX81547.1"/>
    <property type="molecule type" value="Genomic_DNA"/>
</dbReference>
<organism evidence="2 3">
    <name type="scientific">Mycolicibacterium parafortuitum</name>
    <name type="common">Mycobacterium parafortuitum</name>
    <dbReference type="NCBI Taxonomy" id="39692"/>
    <lineage>
        <taxon>Bacteria</taxon>
        <taxon>Bacillati</taxon>
        <taxon>Actinomycetota</taxon>
        <taxon>Actinomycetes</taxon>
        <taxon>Mycobacteriales</taxon>
        <taxon>Mycobacteriaceae</taxon>
        <taxon>Mycolicibacterium</taxon>
    </lineage>
</organism>
<evidence type="ECO:0000313" key="3">
    <source>
        <dbReference type="Proteomes" id="UP000252008"/>
    </source>
</evidence>
<protein>
    <submittedName>
        <fullName evidence="2">DNA-binding protein [Clavibacter michiganensis subsp. sepedonicus]</fullName>
    </submittedName>
</protein>
<reference evidence="2 3" key="1">
    <citation type="submission" date="2018-05" db="EMBL/GenBank/DDBJ databases">
        <authorList>
            <consortium name="IHU Genomes"/>
        </authorList>
    </citation>
    <scope>NUCLEOTIDE SEQUENCE [LARGE SCALE GENOMIC DNA]</scope>
    <source>
        <strain evidence="2 3">P7335</strain>
    </source>
</reference>
<dbReference type="RefSeq" id="WP_165761658.1">
    <property type="nucleotide sequence ID" value="NZ_MVID01000033.1"/>
</dbReference>
<dbReference type="InterPro" id="IPR010982">
    <property type="entry name" value="Lambda_DNA-bd_dom_sf"/>
</dbReference>
<dbReference type="Pfam" id="PF01381">
    <property type="entry name" value="HTH_3"/>
    <property type="match status" value="1"/>
</dbReference>
<evidence type="ECO:0000259" key="1">
    <source>
        <dbReference type="PROSITE" id="PS50943"/>
    </source>
</evidence>